<feature type="transmembrane region" description="Helical" evidence="1">
    <location>
        <begin position="43"/>
        <end position="64"/>
    </location>
</feature>
<feature type="transmembrane region" description="Helical" evidence="1">
    <location>
        <begin position="213"/>
        <end position="235"/>
    </location>
</feature>
<sequence length="246" mass="25870">MNILLDFADMRHVAGELVLAFAPLVAFFLYMQWRTLKLPAVRVRRLLAGTVLSFLGLMLFLQGVTKGFLPAGTQIGQVIGLAPWRWVLVPLGFVFGLAATAAEPAVRVLAIEMEKASSGFVRQKPVIVTLSVGVGAFVALGMVKLLAGIPILWIVVPGYLAALLLARLSRPEFVAAAFDAGGVATGPMTVTFVMAVVLGAAGAMEGRDAVSDGFGLIALVALAPILSVMVLGLAFSGKKRGKDERP</sequence>
<gene>
    <name evidence="2" type="ORF">ASZ90_001635</name>
</gene>
<proteinExistence type="predicted"/>
<feature type="transmembrane region" description="Helical" evidence="1">
    <location>
        <begin position="84"/>
        <end position="106"/>
    </location>
</feature>
<keyword evidence="1" id="KW-0472">Membrane</keyword>
<organism evidence="2">
    <name type="scientific">hydrocarbon metagenome</name>
    <dbReference type="NCBI Taxonomy" id="938273"/>
    <lineage>
        <taxon>unclassified sequences</taxon>
        <taxon>metagenomes</taxon>
        <taxon>ecological metagenomes</taxon>
    </lineage>
</organism>
<comment type="caution">
    <text evidence="2">The sequence shown here is derived from an EMBL/GenBank/DDBJ whole genome shotgun (WGS) entry which is preliminary data.</text>
</comment>
<feature type="transmembrane region" description="Helical" evidence="1">
    <location>
        <begin position="173"/>
        <end position="201"/>
    </location>
</feature>
<feature type="transmembrane region" description="Helical" evidence="1">
    <location>
        <begin position="12"/>
        <end position="31"/>
    </location>
</feature>
<name>A0A0W8G5Q0_9ZZZZ</name>
<dbReference type="EMBL" id="LNQE01000215">
    <property type="protein sequence ID" value="KUG28488.1"/>
    <property type="molecule type" value="Genomic_DNA"/>
</dbReference>
<evidence type="ECO:0000313" key="2">
    <source>
        <dbReference type="EMBL" id="KUG28488.1"/>
    </source>
</evidence>
<dbReference type="InterPro" id="IPR011435">
    <property type="entry name" value="UmpAB"/>
</dbReference>
<keyword evidence="1" id="KW-1133">Transmembrane helix</keyword>
<feature type="transmembrane region" description="Helical" evidence="1">
    <location>
        <begin position="149"/>
        <end position="166"/>
    </location>
</feature>
<evidence type="ECO:0000256" key="1">
    <source>
        <dbReference type="SAM" id="Phobius"/>
    </source>
</evidence>
<reference evidence="2" key="1">
    <citation type="journal article" date="2015" name="Proc. Natl. Acad. Sci. U.S.A.">
        <title>Networks of energetic and metabolic interactions define dynamics in microbial communities.</title>
        <authorList>
            <person name="Embree M."/>
            <person name="Liu J.K."/>
            <person name="Al-Bassam M.M."/>
            <person name="Zengler K."/>
        </authorList>
    </citation>
    <scope>NUCLEOTIDE SEQUENCE</scope>
</reference>
<dbReference type="Pfam" id="PF07556">
    <property type="entry name" value="DUF1538"/>
    <property type="match status" value="1"/>
</dbReference>
<protein>
    <submittedName>
        <fullName evidence="2">Membrane spanning protein</fullName>
    </submittedName>
</protein>
<accession>A0A0W8G5Q0</accession>
<keyword evidence="1" id="KW-0812">Transmembrane</keyword>
<feature type="transmembrane region" description="Helical" evidence="1">
    <location>
        <begin position="126"/>
        <end position="143"/>
    </location>
</feature>
<dbReference type="AlphaFoldDB" id="A0A0W8G5Q0"/>